<feature type="chain" id="PRO_5042089554" evidence="1">
    <location>
        <begin position="30"/>
        <end position="276"/>
    </location>
</feature>
<accession>A0AAE3MXW5</accession>
<protein>
    <submittedName>
        <fullName evidence="2">DUF1194 domain-containing protein</fullName>
    </submittedName>
</protein>
<dbReference type="Pfam" id="PF06707">
    <property type="entry name" value="DUF1194"/>
    <property type="match status" value="1"/>
</dbReference>
<dbReference type="InterPro" id="IPR036465">
    <property type="entry name" value="vWFA_dom_sf"/>
</dbReference>
<feature type="signal peptide" evidence="1">
    <location>
        <begin position="1"/>
        <end position="29"/>
    </location>
</feature>
<proteinExistence type="predicted"/>
<dbReference type="InterPro" id="IPR010607">
    <property type="entry name" value="DUF1194"/>
</dbReference>
<keyword evidence="3" id="KW-1185">Reference proteome</keyword>
<keyword evidence="1" id="KW-0732">Signal</keyword>
<evidence type="ECO:0000313" key="2">
    <source>
        <dbReference type="EMBL" id="MCX8996979.1"/>
    </source>
</evidence>
<name>A0AAE3MXW5_9HYPH</name>
<reference evidence="2" key="1">
    <citation type="submission" date="2022-07" db="EMBL/GenBank/DDBJ databases">
        <title>Ectorhizobium quercum gen.nov., sp. nov.</title>
        <authorList>
            <person name="Ma T."/>
            <person name="Li Y."/>
        </authorList>
    </citation>
    <scope>NUCLEOTIDE SEQUENCE</scope>
    <source>
        <strain evidence="2">BDR2-2</strain>
    </source>
</reference>
<gene>
    <name evidence="2" type="ORF">NOF55_07655</name>
</gene>
<evidence type="ECO:0000256" key="1">
    <source>
        <dbReference type="SAM" id="SignalP"/>
    </source>
</evidence>
<evidence type="ECO:0000313" key="3">
    <source>
        <dbReference type="Proteomes" id="UP001208771"/>
    </source>
</evidence>
<dbReference type="AlphaFoldDB" id="A0AAE3MXW5"/>
<dbReference type="Proteomes" id="UP001208771">
    <property type="component" value="Unassembled WGS sequence"/>
</dbReference>
<dbReference type="EMBL" id="JANFPI010000002">
    <property type="protein sequence ID" value="MCX8996979.1"/>
    <property type="molecule type" value="Genomic_DNA"/>
</dbReference>
<organism evidence="2 3">
    <name type="scientific">Ectorhizobium quercum</name>
    <dbReference type="NCBI Taxonomy" id="2965071"/>
    <lineage>
        <taxon>Bacteria</taxon>
        <taxon>Pseudomonadati</taxon>
        <taxon>Pseudomonadota</taxon>
        <taxon>Alphaproteobacteria</taxon>
        <taxon>Hyphomicrobiales</taxon>
        <taxon>Rhizobiaceae</taxon>
        <taxon>Ectorhizobium</taxon>
    </lineage>
</organism>
<sequence>MRRYPSPQTFVLLLALVWVATATSTVSQAQQGDVGVGVELVLAVDASRSIDPDEQMIQRRGYAEAFRSPEVQSAILHGGWGRVAVTYVEWAGAWTQSVLVPWRLIDSKESAEAFAAEIEASRLTSASRTSISGAIDFSAGLFEQNGFSGERQVIDISGDGPNNQGRGVTEAREAAIARGITINGLPLMTNGSQYVGWGTIPDLDRYYAECVIGGPGAFSIPVTSWDQFSTAVRQKLVLELAGRQPARNMVVRVQAPAPVDCLVGETIWNERQRRWD</sequence>
<dbReference type="RefSeq" id="WP_306410749.1">
    <property type="nucleotide sequence ID" value="NZ_JANFPI010000002.1"/>
</dbReference>
<comment type="caution">
    <text evidence="2">The sequence shown here is derived from an EMBL/GenBank/DDBJ whole genome shotgun (WGS) entry which is preliminary data.</text>
</comment>
<dbReference type="Gene3D" id="3.40.50.410">
    <property type="entry name" value="von Willebrand factor, type A domain"/>
    <property type="match status" value="1"/>
</dbReference>
<dbReference type="SUPFAM" id="SSF53300">
    <property type="entry name" value="vWA-like"/>
    <property type="match status" value="1"/>
</dbReference>